<dbReference type="InterPro" id="IPR011856">
    <property type="entry name" value="tRNA_endonuc-like_dom_sf"/>
</dbReference>
<dbReference type="Gene3D" id="3.40.1350.10">
    <property type="match status" value="1"/>
</dbReference>
<organism evidence="5 6">
    <name type="scientific">Microbulbifer epialgicus</name>
    <dbReference type="NCBI Taxonomy" id="393907"/>
    <lineage>
        <taxon>Bacteria</taxon>
        <taxon>Pseudomonadati</taxon>
        <taxon>Pseudomonadota</taxon>
        <taxon>Gammaproteobacteria</taxon>
        <taxon>Cellvibrionales</taxon>
        <taxon>Microbulbiferaceae</taxon>
        <taxon>Microbulbifer</taxon>
    </lineage>
</organism>
<evidence type="ECO:0000313" key="6">
    <source>
        <dbReference type="Proteomes" id="UP001569428"/>
    </source>
</evidence>
<feature type="domain" description="VRR-NUC" evidence="4">
    <location>
        <begin position="122"/>
        <end position="179"/>
    </location>
</feature>
<name>A0ABV4NUC6_9GAMM</name>
<reference evidence="5 6" key="1">
    <citation type="submission" date="2024-08" db="EMBL/GenBank/DDBJ databases">
        <authorList>
            <person name="Ishaq N."/>
        </authorList>
    </citation>
    <scope>NUCLEOTIDE SEQUENCE [LARGE SCALE GENOMIC DNA]</scope>
    <source>
        <strain evidence="5 6">DSM 18651</strain>
    </source>
</reference>
<dbReference type="Pfam" id="PF08774">
    <property type="entry name" value="VRR_NUC"/>
    <property type="match status" value="1"/>
</dbReference>
<gene>
    <name evidence="5" type="ORF">ACCI49_00150</name>
</gene>
<keyword evidence="3" id="KW-0378">Hydrolase</keyword>
<evidence type="ECO:0000256" key="1">
    <source>
        <dbReference type="ARBA" id="ARBA00001946"/>
    </source>
</evidence>
<protein>
    <submittedName>
        <fullName evidence="5">VRR-NUC domain-containing protein</fullName>
    </submittedName>
</protein>
<proteinExistence type="predicted"/>
<evidence type="ECO:0000256" key="3">
    <source>
        <dbReference type="ARBA" id="ARBA00022801"/>
    </source>
</evidence>
<evidence type="ECO:0000259" key="4">
    <source>
        <dbReference type="Pfam" id="PF08774"/>
    </source>
</evidence>
<sequence length="209" mass="23363">MSLRLTEAQVLDHQKRIARGRTKNIGSTDAATHGYNLQQHTVNALELGTRRCPSSPLIVTLNLGLKALVADDGNPKPYERIEQAITLLWLECIVPEAYTMTTAIPLGGYRPAGVGGQMRGEGAKHGFPDLLMDKVNQDYHGLRIEMKKFCPNAKPSTEQHDWLTRLSKEGYRAVLCRGHQAAIKVFSEYLELNTPIQKVDLPEWAIVNY</sequence>
<keyword evidence="6" id="KW-1185">Reference proteome</keyword>
<comment type="cofactor">
    <cofactor evidence="1">
        <name>Mg(2+)</name>
        <dbReference type="ChEBI" id="CHEBI:18420"/>
    </cofactor>
</comment>
<dbReference type="RefSeq" id="WP_371836933.1">
    <property type="nucleotide sequence ID" value="NZ_JBGMEK010000001.1"/>
</dbReference>
<dbReference type="InterPro" id="IPR014883">
    <property type="entry name" value="VRR_NUC"/>
</dbReference>
<evidence type="ECO:0000313" key="5">
    <source>
        <dbReference type="EMBL" id="MFA0809312.1"/>
    </source>
</evidence>
<accession>A0ABV4NUC6</accession>
<comment type="caution">
    <text evidence="5">The sequence shown here is derived from an EMBL/GenBank/DDBJ whole genome shotgun (WGS) entry which is preliminary data.</text>
</comment>
<dbReference type="Proteomes" id="UP001569428">
    <property type="component" value="Unassembled WGS sequence"/>
</dbReference>
<dbReference type="EMBL" id="JBGMEK010000001">
    <property type="protein sequence ID" value="MFA0809312.1"/>
    <property type="molecule type" value="Genomic_DNA"/>
</dbReference>
<keyword evidence="2" id="KW-0540">Nuclease</keyword>
<evidence type="ECO:0000256" key="2">
    <source>
        <dbReference type="ARBA" id="ARBA00022722"/>
    </source>
</evidence>